<dbReference type="SMART" id="SM01308">
    <property type="entry name" value="RICTOR_N"/>
    <property type="match status" value="1"/>
</dbReference>
<dbReference type="VEuPathDB" id="FungiDB:I7I51_02508"/>
<feature type="compositionally biased region" description="Low complexity" evidence="2">
    <location>
        <begin position="108"/>
        <end position="118"/>
    </location>
</feature>
<dbReference type="Gene3D" id="1.10.287.160">
    <property type="entry name" value="HR1 repeat"/>
    <property type="match status" value="1"/>
</dbReference>
<dbReference type="SMART" id="SM01307">
    <property type="entry name" value="RICTOR_M"/>
    <property type="match status" value="1"/>
</dbReference>
<feature type="compositionally biased region" description="Polar residues" evidence="2">
    <location>
        <begin position="1"/>
        <end position="35"/>
    </location>
</feature>
<dbReference type="Proteomes" id="UP000663671">
    <property type="component" value="Chromosome 7"/>
</dbReference>
<feature type="compositionally biased region" description="Polar residues" evidence="2">
    <location>
        <begin position="42"/>
        <end position="58"/>
    </location>
</feature>
<dbReference type="CDD" id="cd11627">
    <property type="entry name" value="HR1_Ste20-like"/>
    <property type="match status" value="1"/>
</dbReference>
<sequence length="1379" mass="152975">MASNYDPASSATPTQRRVLSGGTPFSSQEDVSTDGSWHDAASKSSGNRIGSNPAPTAASSNSSSCSSSNNNNSSNNINNTNNFGPWSASFAPSGPPPGSFSSDLKSIGSTRGPTTSTPRPEPPFLSRIIAIDGVDVLTRAEQRQAVLRGKIAKELKMKSGTENMLEALLVKNLKQTKEQRLRVESELSSSNMKLAQLRHELEEEILRAQAQSSPTAGRLSTLFRGTPLRSPSRASQGGDVGMGSGDAETESPTYVLAETLQELETTDMPSDYYVERANNLVDLFKRHPTLKYDLAWQVFGLRVQTMLLSDSRDVVAAGYRLTRHAIADRRSIQIIRSFHTDEMVMMSLVKETKATIEREQALKFVRAFLDVKDGVRELSRGVVRTLVSIADHRDDRLRNICIMTLAEILVKDPGLLFSAGGIGVLNDALGEGVYGASESLAAGFIHILDTPRNRIYLRAGCELEGVFAAFTDPLGDGNHHARLKSSAKTISSMLKTWPGLLTLLCNKEKPLQSLLNSLQYPEPLARDLILELLFDALRIKPPSWSSSFLAGRRLTTYGRVTNLRSESDTKHLRAFDEHENNSFDLTTHFSALVLAVLIEAGLITALSNLIEDEPDLSLKRKGTLLLTEVLKLAHHSLPQSMSAKLQVLPQLLPCSTPRDAGTYHVSTSTVYQMESINRTLTRSDGMQSSRGKYTVHTDISASLLTTEQGKSKLSASMDEGQFRTAILDTHVLSSVNFMKWKWDLIHNIIEGPLTNPKRLDEAIRGSKFMKRLMGFYRPFKSRFSMIRNTKPNQRYVRTGCALMRTLLQTPEGTKYLAENKLLRQIAECLAQVDRMSGLTSSSPVFSRNNMNETLSGGYFALLGVLSSEPSGLQMMERWHMHNMFYHIIELKDRNDLIQTLLGNMDFSLESHLRIILSKALTTGSKDIRIFATKLLRKYVVGSVSFPAPMVDIGNGEWVVKLLVTQLYDPEVAVCQVAVKILEEACNQRSCLEYVVKCRPSLDHLGEIGAPLLLRFLSTSVGYHYLDGLDYITQEMDDWFLGRNDAYVGLVEASLTRAYVDQPRRNSFAFDDIVEMQDIGLVPPHFYRELARTHEGCKLLEQSGHFNEFAHTIRDFRLDEEDPEVLLKVKGCLWAVGNVGSMDLSAPFLEETEIVGAIGKIAENAGVMTMRGTAFFVLGLISRSLHGMEMLLEAGWDAAVDQKGRSLGSCIPVQLSRLYSVSFPTYEPNIDEERAEKERFKASATDSDPVCQKILDLIIDMGNTVLSKRAASDLNTLRTKKPEYFRQIPLFQKTLILLESHHFRLPARRFALDLFDRSVLRLIVRGDWDGDGDGGNVDIDAYADIDVDISIDGDVDIDVDRADGVPASNLQPDADTSMGN</sequence>
<dbReference type="EMBL" id="CP069112">
    <property type="protein sequence ID" value="QSS62768.1"/>
    <property type="molecule type" value="Genomic_DNA"/>
</dbReference>
<evidence type="ECO:0000259" key="3">
    <source>
        <dbReference type="SMART" id="SM00742"/>
    </source>
</evidence>
<accession>A0A8A1M8C2</accession>
<evidence type="ECO:0000256" key="1">
    <source>
        <dbReference type="ARBA" id="ARBA00008878"/>
    </source>
</evidence>
<evidence type="ECO:0000259" key="5">
    <source>
        <dbReference type="SMART" id="SM01308"/>
    </source>
</evidence>
<dbReference type="Pfam" id="PF02185">
    <property type="entry name" value="HR1"/>
    <property type="match status" value="1"/>
</dbReference>
<evidence type="ECO:0000313" key="8">
    <source>
        <dbReference type="Proteomes" id="UP000663671"/>
    </source>
</evidence>
<dbReference type="SUPFAM" id="SSF48371">
    <property type="entry name" value="ARM repeat"/>
    <property type="match status" value="1"/>
</dbReference>
<dbReference type="InterPro" id="IPR036274">
    <property type="entry name" value="HR1_rpt_sf"/>
</dbReference>
<dbReference type="GO" id="GO:0031932">
    <property type="term" value="C:TORC2 complex"/>
    <property type="evidence" value="ECO:0007669"/>
    <property type="project" value="InterPro"/>
</dbReference>
<dbReference type="InterPro" id="IPR029452">
    <property type="entry name" value="RICTOR_V"/>
</dbReference>
<evidence type="ECO:0000313" key="7">
    <source>
        <dbReference type="EMBL" id="QSS62768.1"/>
    </source>
</evidence>
<organism evidence="7 8">
    <name type="scientific">Ajellomyces capsulatus</name>
    <name type="common">Darling's disease fungus</name>
    <name type="synonym">Histoplasma capsulatum</name>
    <dbReference type="NCBI Taxonomy" id="5037"/>
    <lineage>
        <taxon>Eukaryota</taxon>
        <taxon>Fungi</taxon>
        <taxon>Dikarya</taxon>
        <taxon>Ascomycota</taxon>
        <taxon>Pezizomycotina</taxon>
        <taxon>Eurotiomycetes</taxon>
        <taxon>Eurotiomycetidae</taxon>
        <taxon>Onygenales</taxon>
        <taxon>Ajellomycetaceae</taxon>
        <taxon>Histoplasma</taxon>
    </lineage>
</organism>
<feature type="compositionally biased region" description="Low complexity" evidence="2">
    <location>
        <begin position="59"/>
        <end position="92"/>
    </location>
</feature>
<dbReference type="SMART" id="SM01310">
    <property type="entry name" value="RICTOR_V"/>
    <property type="match status" value="1"/>
</dbReference>
<dbReference type="InterPro" id="IPR028268">
    <property type="entry name" value="Pianissimo_fam"/>
</dbReference>
<protein>
    <submittedName>
        <fullName evidence="7">Sterility protein Ste20</fullName>
    </submittedName>
</protein>
<dbReference type="InterPro" id="IPR029451">
    <property type="entry name" value="RICTOR_M"/>
</dbReference>
<dbReference type="GO" id="GO:0038203">
    <property type="term" value="P:TORC2 signaling"/>
    <property type="evidence" value="ECO:0007669"/>
    <property type="project" value="TreeGrafter"/>
</dbReference>
<dbReference type="Pfam" id="PF14663">
    <property type="entry name" value="RasGEF_N_2"/>
    <property type="match status" value="1"/>
</dbReference>
<feature type="domain" description="Rapamycin-insensitive companion of mTOR middle" evidence="4">
    <location>
        <begin position="717"/>
        <end position="941"/>
    </location>
</feature>
<dbReference type="PANTHER" id="PTHR13298:SF11">
    <property type="entry name" value="RAPAMYCIN-INSENSITIVE COMPANION OF MTOR"/>
    <property type="match status" value="1"/>
</dbReference>
<dbReference type="Pfam" id="PF14664">
    <property type="entry name" value="RICTOR_N"/>
    <property type="match status" value="1"/>
</dbReference>
<evidence type="ECO:0000259" key="4">
    <source>
        <dbReference type="SMART" id="SM01307"/>
    </source>
</evidence>
<dbReference type="PANTHER" id="PTHR13298">
    <property type="entry name" value="CYTOSOLIC REGULATOR PIANISSIMO"/>
    <property type="match status" value="1"/>
</dbReference>
<dbReference type="SMART" id="SM00742">
    <property type="entry name" value="Hr1"/>
    <property type="match status" value="1"/>
</dbReference>
<dbReference type="InterPro" id="IPR011072">
    <property type="entry name" value="HR1_rho-bd"/>
</dbReference>
<feature type="domain" description="Rapamycin-insensitive companion of mTOR N-terminal" evidence="5">
    <location>
        <begin position="274"/>
        <end position="638"/>
    </location>
</feature>
<evidence type="ECO:0000256" key="2">
    <source>
        <dbReference type="SAM" id="MobiDB-lite"/>
    </source>
</evidence>
<feature type="domain" description="Rapamycin-insensitive companion of mTOR" evidence="6">
    <location>
        <begin position="1125"/>
        <end position="1197"/>
    </location>
</feature>
<dbReference type="InterPro" id="IPR028267">
    <property type="entry name" value="Pianissimo_N"/>
</dbReference>
<dbReference type="OrthoDB" id="271111at2759"/>
<proteinExistence type="inferred from homology"/>
<feature type="domain" description="REM-1" evidence="3">
    <location>
        <begin position="142"/>
        <end position="211"/>
    </location>
</feature>
<dbReference type="Pfam" id="PF14668">
    <property type="entry name" value="RICTOR_V"/>
    <property type="match status" value="1"/>
</dbReference>
<feature type="region of interest" description="Disordered" evidence="2">
    <location>
        <begin position="1"/>
        <end position="124"/>
    </location>
</feature>
<evidence type="ECO:0000259" key="6">
    <source>
        <dbReference type="SMART" id="SM01310"/>
    </source>
</evidence>
<dbReference type="InterPro" id="IPR016024">
    <property type="entry name" value="ARM-type_fold"/>
</dbReference>
<dbReference type="InterPro" id="IPR029453">
    <property type="entry name" value="Rictor_IV"/>
</dbReference>
<dbReference type="SUPFAM" id="SSF46585">
    <property type="entry name" value="HR1 repeat"/>
    <property type="match status" value="1"/>
</dbReference>
<gene>
    <name evidence="7" type="primary">TSC11b</name>
    <name evidence="7" type="ORF">I7I51_02508</name>
</gene>
<comment type="similarity">
    <text evidence="1">Belongs to the RICTOR family.</text>
</comment>
<dbReference type="Pfam" id="PF14666">
    <property type="entry name" value="RICTOR_M"/>
    <property type="match status" value="1"/>
</dbReference>
<reference evidence="7" key="1">
    <citation type="submission" date="2021-01" db="EMBL/GenBank/DDBJ databases">
        <title>Chromosome-level genome assembly of a human fungal pathogen reveals clustering of transcriptionally co-regulated genes.</title>
        <authorList>
            <person name="Voorhies M."/>
            <person name="Cohen S."/>
            <person name="Shea T.P."/>
            <person name="Petrus S."/>
            <person name="Munoz J.F."/>
            <person name="Poplawski S."/>
            <person name="Goldman W.E."/>
            <person name="Michael T."/>
            <person name="Cuomo C.A."/>
            <person name="Sil A."/>
            <person name="Beyhan S."/>
        </authorList>
    </citation>
    <scope>NUCLEOTIDE SEQUENCE</scope>
    <source>
        <strain evidence="7">WU24</strain>
    </source>
</reference>
<name>A0A8A1M8C2_AJECA</name>
<dbReference type="SMART" id="SM01303">
    <property type="entry name" value="RasGEF_N_2"/>
    <property type="match status" value="1"/>
</dbReference>
<feature type="region of interest" description="Disordered" evidence="2">
    <location>
        <begin position="216"/>
        <end position="251"/>
    </location>
</feature>